<evidence type="ECO:0000256" key="4">
    <source>
        <dbReference type="ARBA" id="ARBA00022982"/>
    </source>
</evidence>
<reference evidence="10" key="1">
    <citation type="journal article" date="2019" name="Int. J. Syst. Evol. Microbiol.">
        <title>The Global Catalogue of Microorganisms (GCM) 10K type strain sequencing project: providing services to taxonomists for standard genome sequencing and annotation.</title>
        <authorList>
            <consortium name="The Broad Institute Genomics Platform"/>
            <consortium name="The Broad Institute Genome Sequencing Center for Infectious Disease"/>
            <person name="Wu L."/>
            <person name="Ma J."/>
        </authorList>
    </citation>
    <scope>NUCLEOTIDE SEQUENCE [LARGE SCALE GENOMIC DNA]</scope>
    <source>
        <strain evidence="10">JCM 3369</strain>
    </source>
</reference>
<evidence type="ECO:0000259" key="8">
    <source>
        <dbReference type="PROSITE" id="PS51007"/>
    </source>
</evidence>
<evidence type="ECO:0000313" key="9">
    <source>
        <dbReference type="EMBL" id="MFD1696587.1"/>
    </source>
</evidence>
<gene>
    <name evidence="9" type="ORF">ACFSC7_13755</name>
</gene>
<dbReference type="Proteomes" id="UP001597327">
    <property type="component" value="Unassembled WGS sequence"/>
</dbReference>
<comment type="caution">
    <text evidence="9">The sequence shown here is derived from an EMBL/GenBank/DDBJ whole genome shotgun (WGS) entry which is preliminary data.</text>
</comment>
<dbReference type="Gene3D" id="1.10.760.10">
    <property type="entry name" value="Cytochrome c-like domain"/>
    <property type="match status" value="2"/>
</dbReference>
<keyword evidence="4" id="KW-0249">Electron transport</keyword>
<protein>
    <submittedName>
        <fullName evidence="9">C-type cytochrome</fullName>
    </submittedName>
</protein>
<dbReference type="Pfam" id="PF00034">
    <property type="entry name" value="Cytochrom_C"/>
    <property type="match status" value="1"/>
</dbReference>
<feature type="domain" description="Cytochrome c" evidence="8">
    <location>
        <begin position="125"/>
        <end position="206"/>
    </location>
</feature>
<organism evidence="9 10">
    <name type="scientific">Roseibium aestuarii</name>
    <dbReference type="NCBI Taxonomy" id="2600299"/>
    <lineage>
        <taxon>Bacteria</taxon>
        <taxon>Pseudomonadati</taxon>
        <taxon>Pseudomonadota</taxon>
        <taxon>Alphaproteobacteria</taxon>
        <taxon>Hyphomicrobiales</taxon>
        <taxon>Stappiaceae</taxon>
        <taxon>Roseibium</taxon>
    </lineage>
</organism>
<dbReference type="RefSeq" id="WP_149892556.1">
    <property type="nucleotide sequence ID" value="NZ_JBHUFA010000004.1"/>
</dbReference>
<evidence type="ECO:0000256" key="3">
    <source>
        <dbReference type="ARBA" id="ARBA00022723"/>
    </source>
</evidence>
<sequence>MTGSRDLAPGRFAPARRLLGTWLLALVALGAAGSGLAQADEPAGDPAEGRKVAGTCRTCHGLEGYAKIPIAPHIGGEPAAYIEHQLDAFRAGTRTHEMMSVVAAGLSDKQIADVAAWYASQSTQVALPAGKSEDDAPELCVACHGAEGLSQLPDAPNLAGETVMYIDTQLKAFRSGKRTHEIMTEIAADLKDEEIRTLAEWYANVKLTIPPVR</sequence>
<dbReference type="Pfam" id="PF13442">
    <property type="entry name" value="Cytochrome_CBB3"/>
    <property type="match status" value="1"/>
</dbReference>
<dbReference type="InterPro" id="IPR036909">
    <property type="entry name" value="Cyt_c-like_dom_sf"/>
</dbReference>
<proteinExistence type="predicted"/>
<dbReference type="PANTHER" id="PTHR33751">
    <property type="entry name" value="CBB3-TYPE CYTOCHROME C OXIDASE SUBUNIT FIXP"/>
    <property type="match status" value="1"/>
</dbReference>
<accession>A0ABW4JXQ5</accession>
<evidence type="ECO:0000256" key="7">
    <source>
        <dbReference type="SAM" id="SignalP"/>
    </source>
</evidence>
<feature type="signal peptide" evidence="7">
    <location>
        <begin position="1"/>
        <end position="39"/>
    </location>
</feature>
<dbReference type="PROSITE" id="PS51007">
    <property type="entry name" value="CYTC"/>
    <property type="match status" value="2"/>
</dbReference>
<dbReference type="EMBL" id="JBHUFA010000004">
    <property type="protein sequence ID" value="MFD1696587.1"/>
    <property type="molecule type" value="Genomic_DNA"/>
</dbReference>
<feature type="chain" id="PRO_5047462658" evidence="7">
    <location>
        <begin position="40"/>
        <end position="213"/>
    </location>
</feature>
<keyword evidence="3 6" id="KW-0479">Metal-binding</keyword>
<evidence type="ECO:0000256" key="6">
    <source>
        <dbReference type="PROSITE-ProRule" id="PRU00433"/>
    </source>
</evidence>
<evidence type="ECO:0000256" key="5">
    <source>
        <dbReference type="ARBA" id="ARBA00023004"/>
    </source>
</evidence>
<evidence type="ECO:0000313" key="10">
    <source>
        <dbReference type="Proteomes" id="UP001597327"/>
    </source>
</evidence>
<dbReference type="InterPro" id="IPR009056">
    <property type="entry name" value="Cyt_c-like_dom"/>
</dbReference>
<keyword evidence="2 6" id="KW-0349">Heme</keyword>
<dbReference type="SUPFAM" id="SSF46626">
    <property type="entry name" value="Cytochrome c"/>
    <property type="match status" value="2"/>
</dbReference>
<dbReference type="PANTHER" id="PTHR33751:SF9">
    <property type="entry name" value="CYTOCHROME C4"/>
    <property type="match status" value="1"/>
</dbReference>
<evidence type="ECO:0000256" key="2">
    <source>
        <dbReference type="ARBA" id="ARBA00022617"/>
    </source>
</evidence>
<keyword evidence="10" id="KW-1185">Reference proteome</keyword>
<keyword evidence="1" id="KW-0813">Transport</keyword>
<keyword evidence="5 6" id="KW-0408">Iron</keyword>
<keyword evidence="7" id="KW-0732">Signal</keyword>
<evidence type="ECO:0000256" key="1">
    <source>
        <dbReference type="ARBA" id="ARBA00022448"/>
    </source>
</evidence>
<feature type="domain" description="Cytochrome c" evidence="8">
    <location>
        <begin position="44"/>
        <end position="122"/>
    </location>
</feature>
<name>A0ABW4JXQ5_9HYPH</name>
<dbReference type="InterPro" id="IPR050597">
    <property type="entry name" value="Cytochrome_c_Oxidase_Subunit"/>
</dbReference>